<evidence type="ECO:0000256" key="1">
    <source>
        <dbReference type="SAM" id="Phobius"/>
    </source>
</evidence>
<dbReference type="RefSeq" id="WP_132253221.1">
    <property type="nucleotide sequence ID" value="NZ_SMAL01000008.1"/>
</dbReference>
<feature type="transmembrane region" description="Helical" evidence="1">
    <location>
        <begin position="37"/>
        <end position="57"/>
    </location>
</feature>
<dbReference type="Pfam" id="PF05437">
    <property type="entry name" value="AzlD"/>
    <property type="match status" value="1"/>
</dbReference>
<keyword evidence="3" id="KW-1185">Reference proteome</keyword>
<feature type="transmembrane region" description="Helical" evidence="1">
    <location>
        <begin position="69"/>
        <end position="95"/>
    </location>
</feature>
<sequence length="99" mass="11069">MRYYITILLMGLVTFLPRWIPMTVLNDKKLSPRIVKFLKYIPFAALGSLIFPDIIYSTNDVSSATVGTIIAIVFASFKLNIVLVVIAAILGAYLFEILL</sequence>
<name>A0A4R3MLS5_9FIRM</name>
<keyword evidence="1" id="KW-1133">Transmembrane helix</keyword>
<dbReference type="AlphaFoldDB" id="A0A4R3MLS5"/>
<organism evidence="2 3">
    <name type="scientific">Natranaerovirga pectinivora</name>
    <dbReference type="NCBI Taxonomy" id="682400"/>
    <lineage>
        <taxon>Bacteria</taxon>
        <taxon>Bacillati</taxon>
        <taxon>Bacillota</taxon>
        <taxon>Clostridia</taxon>
        <taxon>Lachnospirales</taxon>
        <taxon>Natranaerovirgaceae</taxon>
        <taxon>Natranaerovirga</taxon>
    </lineage>
</organism>
<proteinExistence type="predicted"/>
<dbReference type="OrthoDB" id="9811308at2"/>
<feature type="transmembrane region" description="Helical" evidence="1">
    <location>
        <begin position="6"/>
        <end position="25"/>
    </location>
</feature>
<evidence type="ECO:0000313" key="3">
    <source>
        <dbReference type="Proteomes" id="UP000294902"/>
    </source>
</evidence>
<gene>
    <name evidence="2" type="ORF">EDC18_10857</name>
</gene>
<dbReference type="Proteomes" id="UP000294902">
    <property type="component" value="Unassembled WGS sequence"/>
</dbReference>
<comment type="caution">
    <text evidence="2">The sequence shown here is derived from an EMBL/GenBank/DDBJ whole genome shotgun (WGS) entry which is preliminary data.</text>
</comment>
<dbReference type="InterPro" id="IPR008407">
    <property type="entry name" value="Brnchd-chn_aa_trnsp_AzlD"/>
</dbReference>
<keyword evidence="1" id="KW-0472">Membrane</keyword>
<evidence type="ECO:0000313" key="2">
    <source>
        <dbReference type="EMBL" id="TCT13821.1"/>
    </source>
</evidence>
<keyword evidence="1" id="KW-0812">Transmembrane</keyword>
<dbReference type="EMBL" id="SMAL01000008">
    <property type="protein sequence ID" value="TCT13821.1"/>
    <property type="molecule type" value="Genomic_DNA"/>
</dbReference>
<accession>A0A4R3MLS5</accession>
<protein>
    <submittedName>
        <fullName evidence="2">Branched-subunit amino acid transport protein</fullName>
    </submittedName>
</protein>
<reference evidence="2 3" key="1">
    <citation type="submission" date="2019-03" db="EMBL/GenBank/DDBJ databases">
        <title>Genomic Encyclopedia of Type Strains, Phase IV (KMG-IV): sequencing the most valuable type-strain genomes for metagenomic binning, comparative biology and taxonomic classification.</title>
        <authorList>
            <person name="Goeker M."/>
        </authorList>
    </citation>
    <scope>NUCLEOTIDE SEQUENCE [LARGE SCALE GENOMIC DNA]</scope>
    <source>
        <strain evidence="2 3">DSM 24629</strain>
    </source>
</reference>